<dbReference type="EMBL" id="JAMKPW020000041">
    <property type="protein sequence ID" value="KAK8196647.1"/>
    <property type="molecule type" value="Genomic_DNA"/>
</dbReference>
<organism evidence="1 2">
    <name type="scientific">Zalaria obscura</name>
    <dbReference type="NCBI Taxonomy" id="2024903"/>
    <lineage>
        <taxon>Eukaryota</taxon>
        <taxon>Fungi</taxon>
        <taxon>Dikarya</taxon>
        <taxon>Ascomycota</taxon>
        <taxon>Pezizomycotina</taxon>
        <taxon>Dothideomycetes</taxon>
        <taxon>Dothideomycetidae</taxon>
        <taxon>Dothideales</taxon>
        <taxon>Zalariaceae</taxon>
        <taxon>Zalaria</taxon>
    </lineage>
</organism>
<evidence type="ECO:0000313" key="1">
    <source>
        <dbReference type="EMBL" id="KAK8196647.1"/>
    </source>
</evidence>
<comment type="caution">
    <text evidence="1">The sequence shown here is derived from an EMBL/GenBank/DDBJ whole genome shotgun (WGS) entry which is preliminary data.</text>
</comment>
<gene>
    <name evidence="1" type="ORF">M8818_006814</name>
</gene>
<keyword evidence="2" id="KW-1185">Reference proteome</keyword>
<dbReference type="Proteomes" id="UP001320706">
    <property type="component" value="Unassembled WGS sequence"/>
</dbReference>
<accession>A0ACC3S819</accession>
<proteinExistence type="predicted"/>
<evidence type="ECO:0000313" key="2">
    <source>
        <dbReference type="Proteomes" id="UP001320706"/>
    </source>
</evidence>
<reference evidence="1" key="1">
    <citation type="submission" date="2024-02" db="EMBL/GenBank/DDBJ databases">
        <title>Metagenome Assembled Genome of Zalaria obscura JY119.</title>
        <authorList>
            <person name="Vighnesh L."/>
            <person name="Jagadeeshwari U."/>
            <person name="Venkata Ramana C."/>
            <person name="Sasikala C."/>
        </authorList>
    </citation>
    <scope>NUCLEOTIDE SEQUENCE</scope>
    <source>
        <strain evidence="1">JY119</strain>
    </source>
</reference>
<sequence>MRVSTALLSLTTAGLAPAQYTNQSVPDFTALDYGGSPPVYPSPEGAGVGDWASAYNKARALVSQMTNEEKENLTIGYTSTTNGCSGNSGSAKRVGFPGLCLNDAGNGVRGTEGVSGFAAGVHVGAAWNRNLAYNRAQYMGAEFRAKGVNVALGPVVGPLGRIAEGGRNWEGFSNDPYLSGSLVHETIRGMQESVIACVKHFIGNEQETNRNPTSDGLNTSVSSNIDDRTMHELYLWPFQEAVHAGAGSVMCSYNRLNNSYACQNSYTQNGLLKTELGFQGFVVSDWGAQHTGIASANAGLDMAMPNSVYWSGNLTLAVNNGSLAQSRLDDMATRIVAAYYKYAPLDNPGHGMPISFGVPHPYTNARVPASKTTIFQNAVEGHVLVKNIGNALPLRSPKLLSLFGYDGHASLLNNPGATSFGKWTLGYESLNVSDADVLTLFLAANDTAPYESAKNGTLISGGGSGSVTPPYVSAPFDAIQAQAYDDGTALLWDFESQDPFVDEASDACLVFINEFATEGFDRPGLADPYSDTLVENVAAQCNNTIVVIHNAGIRIVDAWIGNPNITAVIYAHLPGQDSGRALVEVVYGKQSPSGRLPYTVARKASDYGSLLHPTVPDATSKYHTQANYSEGVYIDYKSFIARNVTPRFEFGYGLTYTTFEYSGLDSTVLTNVSRSYLPPNASIAEGGIPTLWDVVATVDCNVTNTGLVSAAEVAQLYVGIPGGPPKVLRGFNKQGIDPGRTVNMHFDLTRKDLSTWSTISESWVLQSGTYMIYVGKSVLDIQLTGSVTI</sequence>
<name>A0ACC3S819_9PEZI</name>
<protein>
    <submittedName>
        <fullName evidence="1">Uncharacterized protein</fullName>
    </submittedName>
</protein>